<evidence type="ECO:0000313" key="2">
    <source>
        <dbReference type="RefSeq" id="XP_073768972.1"/>
    </source>
</evidence>
<protein>
    <submittedName>
        <fullName evidence="2">Rho-associated protein kinase 2-like</fullName>
    </submittedName>
</protein>
<dbReference type="RefSeq" id="XP_073768972.1">
    <property type="nucleotide sequence ID" value="XM_073912871.1"/>
</dbReference>
<evidence type="ECO:0000313" key="1">
    <source>
        <dbReference type="Proteomes" id="UP000000437"/>
    </source>
</evidence>
<proteinExistence type="predicted"/>
<reference evidence="2" key="1">
    <citation type="submission" date="2025-08" db="UniProtKB">
        <authorList>
            <consortium name="RefSeq"/>
        </authorList>
    </citation>
    <scope>IDENTIFICATION</scope>
    <source>
        <strain evidence="2">Tuebingen</strain>
        <tissue evidence="2">Fibroblasts and whole tissue</tissue>
    </source>
</reference>
<organism evidence="1 2">
    <name type="scientific">Danio rerio</name>
    <name type="common">Zebrafish</name>
    <name type="synonym">Brachydanio rerio</name>
    <dbReference type="NCBI Taxonomy" id="7955"/>
    <lineage>
        <taxon>Eukaryota</taxon>
        <taxon>Metazoa</taxon>
        <taxon>Chordata</taxon>
        <taxon>Craniata</taxon>
        <taxon>Vertebrata</taxon>
        <taxon>Euteleostomi</taxon>
        <taxon>Actinopterygii</taxon>
        <taxon>Neopterygii</taxon>
        <taxon>Teleostei</taxon>
        <taxon>Ostariophysi</taxon>
        <taxon>Cypriniformes</taxon>
        <taxon>Danionidae</taxon>
        <taxon>Danioninae</taxon>
        <taxon>Danio</taxon>
    </lineage>
</organism>
<sequence length="172" mass="19593">MTQEQLSKLCCAFQHEKYLYLGMEFMPGGDLVNLTSNYDIPEEWAQFYTAEVVLTLDAIHSLGFIHRDIKPDNMLLDRNGHLKLADFGTCMKMDSVCGDTPVHSESLVGTYGKIMDHKNILTFPDDIEMSKDGKDLICAFLSSKEVRLGRTGVDEIKCHPFFKNDQWTFDTI</sequence>
<keyword evidence="1" id="KW-1185">Reference proteome</keyword>
<gene>
    <name evidence="2" type="primary">LOC101882911</name>
</gene>
<name>A0AC58GGW6_DANRE</name>
<accession>A0AC58GGW6</accession>
<dbReference type="Proteomes" id="UP000000437">
    <property type="component" value="Chromosome 9"/>
</dbReference>